<dbReference type="GO" id="GO:0031317">
    <property type="term" value="C:tripartite ATP-independent periplasmic transporter complex"/>
    <property type="evidence" value="ECO:0007669"/>
    <property type="project" value="InterPro"/>
</dbReference>
<dbReference type="CDD" id="cd13604">
    <property type="entry name" value="PBP2_TRAP_ketoacid_lactate_like"/>
    <property type="match status" value="1"/>
</dbReference>
<sequence>MNVGKKLAFAAVAAVSVAALSTTAQADRVKWKMHSAWGSSVPHLGTNAVRFADNIGRMSGGDFEVKFFEPGALIPANEGFDATSKGSIEMAWTTAGYDTGKYPALSFFTAVPFGPSFGEYMAWKKFGGGDVLEERIYNGHGIHKIDCLAIGPETSGWFKEEITDLEQLRGLKMRFFGLGARVMQKIGVSTQLLAGGDIFPALEKGVIDATEFSMPAMDIKYGFYQIAKNNYFPGWHQQVSVSHLLINMDKWNELSDQNQALLEIGAGESTMYIYAETEYVNPYAMVEMGEKYGVITRRWRDDQIAVFEQAWNDVVAEDSASDPLFKEVADSYFSFRKDYKKWGDAQSLNATYLD</sequence>
<dbReference type="Pfam" id="PF03480">
    <property type="entry name" value="DctP"/>
    <property type="match status" value="1"/>
</dbReference>
<evidence type="ECO:0000313" key="2">
    <source>
        <dbReference type="EMBL" id="SVB14610.1"/>
    </source>
</evidence>
<protein>
    <submittedName>
        <fullName evidence="2">Uncharacterized protein</fullName>
    </submittedName>
</protein>
<dbReference type="AlphaFoldDB" id="A0A382BL98"/>
<dbReference type="PANTHER" id="PTHR33376">
    <property type="match status" value="1"/>
</dbReference>
<evidence type="ECO:0000256" key="1">
    <source>
        <dbReference type="ARBA" id="ARBA00022729"/>
    </source>
</evidence>
<dbReference type="PIRSF" id="PIRSF039026">
    <property type="entry name" value="SiaP"/>
    <property type="match status" value="1"/>
</dbReference>
<dbReference type="EMBL" id="UINC01030353">
    <property type="protein sequence ID" value="SVB14610.1"/>
    <property type="molecule type" value="Genomic_DNA"/>
</dbReference>
<name>A0A382BL98_9ZZZZ</name>
<dbReference type="Gene3D" id="3.40.190.10">
    <property type="entry name" value="Periplasmic binding protein-like II"/>
    <property type="match status" value="1"/>
</dbReference>
<dbReference type="InterPro" id="IPR026289">
    <property type="entry name" value="SBP_TakP-like"/>
</dbReference>
<dbReference type="GO" id="GO:0055085">
    <property type="term" value="P:transmembrane transport"/>
    <property type="evidence" value="ECO:0007669"/>
    <property type="project" value="InterPro"/>
</dbReference>
<dbReference type="PANTHER" id="PTHR33376:SF5">
    <property type="entry name" value="EXTRACYTOPLASMIC SOLUTE RECEPTOR PROTEIN"/>
    <property type="match status" value="1"/>
</dbReference>
<reference evidence="2" key="1">
    <citation type="submission" date="2018-05" db="EMBL/GenBank/DDBJ databases">
        <authorList>
            <person name="Lanie J.A."/>
            <person name="Ng W.-L."/>
            <person name="Kazmierczak K.M."/>
            <person name="Andrzejewski T.M."/>
            <person name="Davidsen T.M."/>
            <person name="Wayne K.J."/>
            <person name="Tettelin H."/>
            <person name="Glass J.I."/>
            <person name="Rusch D."/>
            <person name="Podicherti R."/>
            <person name="Tsui H.-C.T."/>
            <person name="Winkler M.E."/>
        </authorList>
    </citation>
    <scope>NUCLEOTIDE SEQUENCE</scope>
</reference>
<dbReference type="Gene3D" id="3.40.190.170">
    <property type="entry name" value="Bacterial extracellular solute-binding protein, family 7"/>
    <property type="match status" value="1"/>
</dbReference>
<proteinExistence type="predicted"/>
<dbReference type="InterPro" id="IPR038404">
    <property type="entry name" value="TRAP_DctP_sf"/>
</dbReference>
<gene>
    <name evidence="2" type="ORF">METZ01_LOCUS167464</name>
</gene>
<accession>A0A382BL98</accession>
<dbReference type="InterPro" id="IPR018389">
    <property type="entry name" value="DctP_fam"/>
</dbReference>
<organism evidence="2">
    <name type="scientific">marine metagenome</name>
    <dbReference type="NCBI Taxonomy" id="408172"/>
    <lineage>
        <taxon>unclassified sequences</taxon>
        <taxon>metagenomes</taxon>
        <taxon>ecological metagenomes</taxon>
    </lineage>
</organism>
<keyword evidence="1" id="KW-0732">Signal</keyword>